<keyword evidence="2" id="KW-0645">Protease</keyword>
<comment type="similarity">
    <text evidence="1">Belongs to the peptidase M16 family.</text>
</comment>
<name>A0A172Y2K6_9CAUL</name>
<dbReference type="InterPro" id="IPR011765">
    <property type="entry name" value="Pept_M16_N"/>
</dbReference>
<dbReference type="InterPro" id="IPR011249">
    <property type="entry name" value="Metalloenz_LuxS/M16"/>
</dbReference>
<dbReference type="Gene3D" id="3.30.830.10">
    <property type="entry name" value="Metalloenzyme, LuxS/M16 peptidase-like"/>
    <property type="match status" value="2"/>
</dbReference>
<dbReference type="GO" id="GO:0046872">
    <property type="term" value="F:metal ion binding"/>
    <property type="evidence" value="ECO:0007669"/>
    <property type="project" value="InterPro"/>
</dbReference>
<dbReference type="EMBL" id="CP015614">
    <property type="protein sequence ID" value="ANF53443.1"/>
    <property type="molecule type" value="Genomic_DNA"/>
</dbReference>
<keyword evidence="2" id="KW-0482">Metalloprotease</keyword>
<proteinExistence type="inferred from homology"/>
<accession>A0A172Y2K6</accession>
<dbReference type="InterPro" id="IPR007863">
    <property type="entry name" value="Peptidase_M16_C"/>
</dbReference>
<protein>
    <submittedName>
        <fullName evidence="5">Peptidase M16</fullName>
    </submittedName>
</protein>
<dbReference type="AlphaFoldDB" id="A0A172Y2K6"/>
<organism evidence="5 6">
    <name type="scientific">Brevundimonas naejangsanensis</name>
    <dbReference type="NCBI Taxonomy" id="588932"/>
    <lineage>
        <taxon>Bacteria</taxon>
        <taxon>Pseudomonadati</taxon>
        <taxon>Pseudomonadota</taxon>
        <taxon>Alphaproteobacteria</taxon>
        <taxon>Caulobacterales</taxon>
        <taxon>Caulobacteraceae</taxon>
        <taxon>Brevundimonas</taxon>
    </lineage>
</organism>
<feature type="domain" description="Peptidase M16 C-terminal" evidence="4">
    <location>
        <begin position="167"/>
        <end position="339"/>
    </location>
</feature>
<dbReference type="Pfam" id="PF05193">
    <property type="entry name" value="Peptidase_M16_C"/>
    <property type="match status" value="1"/>
</dbReference>
<evidence type="ECO:0000259" key="4">
    <source>
        <dbReference type="Pfam" id="PF05193"/>
    </source>
</evidence>
<evidence type="ECO:0000256" key="1">
    <source>
        <dbReference type="ARBA" id="ARBA00007261"/>
    </source>
</evidence>
<dbReference type="PANTHER" id="PTHR11851:SF49">
    <property type="entry name" value="MITOCHONDRIAL-PROCESSING PEPTIDASE SUBUNIT ALPHA"/>
    <property type="match status" value="1"/>
</dbReference>
<dbReference type="Pfam" id="PF00675">
    <property type="entry name" value="Peptidase_M16"/>
    <property type="match status" value="1"/>
</dbReference>
<keyword evidence="6" id="KW-1185">Reference proteome</keyword>
<dbReference type="PANTHER" id="PTHR11851">
    <property type="entry name" value="METALLOPROTEASE"/>
    <property type="match status" value="1"/>
</dbReference>
<dbReference type="SUPFAM" id="SSF63411">
    <property type="entry name" value="LuxS/MPP-like metallohydrolase"/>
    <property type="match status" value="2"/>
</dbReference>
<dbReference type="InterPro" id="IPR050361">
    <property type="entry name" value="MPP/UQCRC_Complex"/>
</dbReference>
<dbReference type="STRING" id="588932.DA69_00830"/>
<dbReference type="eggNOG" id="COG0612">
    <property type="taxonomic scope" value="Bacteria"/>
</dbReference>
<feature type="domain" description="Peptidase M16 N-terminal" evidence="3">
    <location>
        <begin position="21"/>
        <end position="159"/>
    </location>
</feature>
<evidence type="ECO:0000313" key="6">
    <source>
        <dbReference type="Proteomes" id="UP000077603"/>
    </source>
</evidence>
<dbReference type="GO" id="GO:0008237">
    <property type="term" value="F:metallopeptidase activity"/>
    <property type="evidence" value="ECO:0007669"/>
    <property type="project" value="UniProtKB-KW"/>
</dbReference>
<evidence type="ECO:0000313" key="5">
    <source>
        <dbReference type="EMBL" id="ANF53443.1"/>
    </source>
</evidence>
<sequence>MTARLHTLSNGVRVVCDPMPGLRTIAVTVAVNGGARMENEAQSGWSHLLEHLVFKGAGDMGAREIVERVEAEGGSINAATGYERTSFDIRALKGSLPLAMQVLSDLVFRPTLAPEEIEREKDVVAQEIAEAFDTPDDHVFEMAQTRAFVGQALGRPILGSIASLAPVERETIGDWRRRLYSPDRMVVAVSGGVDEDELLPLAEAWFGHQTATPTEALPPAVFVGGEARLARKIEQANLVFQLPTIGARDERLPALRLFTEILGGGMASRLFQSAREDRGLAYAIDAYHETYDDLGLLGVYAGAGAERSVELAELCAAEILDLAERGPAPQELARAKAVLNASLWMADESPASRAGRNAGQTLVFGAPVSSEATAARIEAQSAEDLRAVGREMAATGRSASAVLGPRGAGGAGAAFRAAMLAAGG</sequence>
<reference evidence="5 6" key="1">
    <citation type="journal article" date="2014" name="Genome Announc.">
        <title>Genome Sequence of a Promising Hydrogen-Producing Facultative Anaerobic Bacterium, Brevundimonas naejangsanensis Strain B1.</title>
        <authorList>
            <person name="Su H."/>
            <person name="Zhang T."/>
            <person name="Bao M."/>
            <person name="Jiang Y."/>
            <person name="Wang Y."/>
            <person name="Tan T."/>
        </authorList>
    </citation>
    <scope>NUCLEOTIDE SEQUENCE [LARGE SCALE GENOMIC DNA]</scope>
    <source>
        <strain evidence="5 6">B1</strain>
    </source>
</reference>
<dbReference type="Proteomes" id="UP000077603">
    <property type="component" value="Chromosome"/>
</dbReference>
<gene>
    <name evidence="5" type="ORF">DA69_00830</name>
</gene>
<evidence type="ECO:0000256" key="2">
    <source>
        <dbReference type="ARBA" id="ARBA00023049"/>
    </source>
</evidence>
<dbReference type="KEGG" id="bne:DA69_00830"/>
<evidence type="ECO:0000259" key="3">
    <source>
        <dbReference type="Pfam" id="PF00675"/>
    </source>
</evidence>
<keyword evidence="2" id="KW-0378">Hydrolase</keyword>